<protein>
    <submittedName>
        <fullName evidence="7">N utilization substance protein B</fullName>
    </submittedName>
</protein>
<dbReference type="Gene3D" id="1.10.940.10">
    <property type="entry name" value="NusB-like"/>
    <property type="match status" value="1"/>
</dbReference>
<dbReference type="Proteomes" id="UP000055047">
    <property type="component" value="Unassembled WGS sequence"/>
</dbReference>
<dbReference type="AlphaFoldDB" id="A0A098EH15"/>
<dbReference type="InterPro" id="IPR035926">
    <property type="entry name" value="NusB-like_sf"/>
</dbReference>
<name>A0A098EH15_ANAPH</name>
<sequence>MMEKVVNGAHDDMPWHVGKTSARFLAVQGAYAMMFGAYTASDLEDLLEHLCEMQEVLDLHRVDKKLLSKILGCMIEKCNEVDSLISVHLNEKWSMERINLVSLAVMRAGVCELLCLKTSECVIINEYVGIASTVLEKSEVNFVNAILNKAKTVRSPECDLSLSTFADDSDGVSTAKCENGLNLGAGARVKLESVDDAADADLGGVSKSEIPVVSREGTTGRVLGDSEIPHIECYQEIEEDDNGGTESVSLDDLMDSGGETSVAEALRTVSEVESSDLLVVSC</sequence>
<dbReference type="InterPro" id="IPR006027">
    <property type="entry name" value="NusB_RsmB_TIM44"/>
</dbReference>
<reference evidence="7 8" key="1">
    <citation type="submission" date="2014-09" db="EMBL/GenBank/DDBJ databases">
        <authorList>
            <person name="Loux Valentin"/>
            <person name="Dugat Thibaut"/>
        </authorList>
    </citation>
    <scope>NUCLEOTIDE SEQUENCE [LARGE SCALE GENOMIC DNA]</scope>
    <source>
        <strain evidence="7 8">BOV-10_179</strain>
    </source>
</reference>
<dbReference type="InterPro" id="IPR011605">
    <property type="entry name" value="NusB_fam"/>
</dbReference>
<dbReference type="NCBIfam" id="TIGR01951">
    <property type="entry name" value="nusB"/>
    <property type="match status" value="1"/>
</dbReference>
<comment type="similarity">
    <text evidence="1">Belongs to the NusB family.</text>
</comment>
<dbReference type="SUPFAM" id="SSF48013">
    <property type="entry name" value="NusB-like"/>
    <property type="match status" value="1"/>
</dbReference>
<accession>A0A098EH15</accession>
<evidence type="ECO:0000256" key="1">
    <source>
        <dbReference type="ARBA" id="ARBA00005952"/>
    </source>
</evidence>
<dbReference type="RefSeq" id="WP_060758030.1">
    <property type="nucleotide sequence ID" value="NZ_CCXQ01000165.1"/>
</dbReference>
<evidence type="ECO:0000256" key="2">
    <source>
        <dbReference type="ARBA" id="ARBA00022814"/>
    </source>
</evidence>
<proteinExistence type="inferred from homology"/>
<dbReference type="GO" id="GO:0003723">
    <property type="term" value="F:RNA binding"/>
    <property type="evidence" value="ECO:0007669"/>
    <property type="project" value="UniProtKB-KW"/>
</dbReference>
<evidence type="ECO:0000256" key="3">
    <source>
        <dbReference type="ARBA" id="ARBA00022884"/>
    </source>
</evidence>
<dbReference type="GO" id="GO:0006353">
    <property type="term" value="P:DNA-templated transcription termination"/>
    <property type="evidence" value="ECO:0007669"/>
    <property type="project" value="InterPro"/>
</dbReference>
<dbReference type="EMBL" id="CCXQ01000165">
    <property type="protein sequence ID" value="CEG21102.1"/>
    <property type="molecule type" value="Genomic_DNA"/>
</dbReference>
<keyword evidence="2" id="KW-0889">Transcription antitermination</keyword>
<dbReference type="GO" id="GO:0031564">
    <property type="term" value="P:transcription antitermination"/>
    <property type="evidence" value="ECO:0007669"/>
    <property type="project" value="UniProtKB-KW"/>
</dbReference>
<organism evidence="7 8">
    <name type="scientific">Anaplasma phagocytophilum</name>
    <name type="common">Ehrlichia phagocytophila</name>
    <dbReference type="NCBI Taxonomy" id="948"/>
    <lineage>
        <taxon>Bacteria</taxon>
        <taxon>Pseudomonadati</taxon>
        <taxon>Pseudomonadota</taxon>
        <taxon>Alphaproteobacteria</taxon>
        <taxon>Rickettsiales</taxon>
        <taxon>Anaplasmataceae</taxon>
        <taxon>Anaplasma</taxon>
        <taxon>phagocytophilum group</taxon>
    </lineage>
</organism>
<keyword evidence="3" id="KW-0694">RNA-binding</keyword>
<evidence type="ECO:0000259" key="6">
    <source>
        <dbReference type="Pfam" id="PF01029"/>
    </source>
</evidence>
<dbReference type="Pfam" id="PF01029">
    <property type="entry name" value="NusB"/>
    <property type="match status" value="1"/>
</dbReference>
<feature type="domain" description="NusB/RsmB/TIM44" evidence="6">
    <location>
        <begin position="21"/>
        <end position="150"/>
    </location>
</feature>
<keyword evidence="5" id="KW-0804">Transcription</keyword>
<keyword evidence="4" id="KW-0805">Transcription regulation</keyword>
<evidence type="ECO:0000313" key="8">
    <source>
        <dbReference type="Proteomes" id="UP000055047"/>
    </source>
</evidence>
<gene>
    <name evidence="7" type="primary">nusB</name>
    <name evidence="7" type="ORF">ANAPHAGO_00939</name>
</gene>
<evidence type="ECO:0000313" key="7">
    <source>
        <dbReference type="EMBL" id="CEG21102.1"/>
    </source>
</evidence>
<evidence type="ECO:0000256" key="5">
    <source>
        <dbReference type="ARBA" id="ARBA00023163"/>
    </source>
</evidence>
<evidence type="ECO:0000256" key="4">
    <source>
        <dbReference type="ARBA" id="ARBA00023015"/>
    </source>
</evidence>